<dbReference type="AlphaFoldDB" id="A0AAE3QQB3"/>
<organism evidence="2 3">
    <name type="scientific">Xanthocytophaga flava</name>
    <dbReference type="NCBI Taxonomy" id="3048013"/>
    <lineage>
        <taxon>Bacteria</taxon>
        <taxon>Pseudomonadati</taxon>
        <taxon>Bacteroidota</taxon>
        <taxon>Cytophagia</taxon>
        <taxon>Cytophagales</taxon>
        <taxon>Rhodocytophagaceae</taxon>
        <taxon>Xanthocytophaga</taxon>
    </lineage>
</organism>
<dbReference type="SUPFAM" id="SSF48452">
    <property type="entry name" value="TPR-like"/>
    <property type="match status" value="1"/>
</dbReference>
<gene>
    <name evidence="2" type="ORF">QNI16_23695</name>
</gene>
<evidence type="ECO:0000256" key="1">
    <source>
        <dbReference type="SAM" id="SignalP"/>
    </source>
</evidence>
<dbReference type="InterPro" id="IPR041662">
    <property type="entry name" value="SusD-like_2"/>
</dbReference>
<accession>A0AAE3QQB3</accession>
<name>A0AAE3QQB3_9BACT</name>
<evidence type="ECO:0000313" key="2">
    <source>
        <dbReference type="EMBL" id="MDJ1483522.1"/>
    </source>
</evidence>
<sequence length="483" mass="53978">MKKFSYIFFLTGLLLFLSACEKGFDSVNNDPNNPSTVPTAYLLTSAQRSVVTELMGRNSDWGIDVTPRRYMQHWSATLYTETDRYQEIREDFSTFYSGGLQDLTEIIRLNTDETTKYEAAKSGPNENQIAIARILKAWVFQNITDIWGDVPYSEALQGDTNYSPQYDTQESIYADLIKELDESTDQFVDGDISGDIIFNGSIDKWKLFAQSLKLRLGIRMSKVAPALAKTAVQEAISKGVFTSNDDNALYLYLTAAPNNNPWQQQYDYGAPEFAITTTMIGKLTSLSDPRLAIYANPAENSGKFVGMPYGVTAAVAGSYGASNVSLPGDKVRQATSPAILLTYSEVLFNKAEAAARGWINEDAEALYKSAITASMQYWGVTDSAITSYLAQPAIAFNKITFQKSIGEQKWLALYMQGVETWSEWRRLGYPELVVAPDAVQNRAIPRRRGYPQSESSLNQTNYDAAVARQGPDLMDIRIWWDKE</sequence>
<evidence type="ECO:0000313" key="3">
    <source>
        <dbReference type="Proteomes" id="UP001241110"/>
    </source>
</evidence>
<dbReference type="RefSeq" id="WP_313983492.1">
    <property type="nucleotide sequence ID" value="NZ_JASJOS010000011.1"/>
</dbReference>
<proteinExistence type="predicted"/>
<keyword evidence="1" id="KW-0732">Signal</keyword>
<dbReference type="InterPro" id="IPR011990">
    <property type="entry name" value="TPR-like_helical_dom_sf"/>
</dbReference>
<dbReference type="Proteomes" id="UP001241110">
    <property type="component" value="Unassembled WGS sequence"/>
</dbReference>
<feature type="chain" id="PRO_5042056241" evidence="1">
    <location>
        <begin position="22"/>
        <end position="483"/>
    </location>
</feature>
<dbReference type="Gene3D" id="1.25.40.390">
    <property type="match status" value="1"/>
</dbReference>
<protein>
    <submittedName>
        <fullName evidence="2">SusD/RagB family nutrient-binding outer membrane lipoprotein</fullName>
    </submittedName>
</protein>
<dbReference type="EMBL" id="JASJOS010000011">
    <property type="protein sequence ID" value="MDJ1483522.1"/>
    <property type="molecule type" value="Genomic_DNA"/>
</dbReference>
<dbReference type="PROSITE" id="PS51257">
    <property type="entry name" value="PROKAR_LIPOPROTEIN"/>
    <property type="match status" value="1"/>
</dbReference>
<dbReference type="Pfam" id="PF12771">
    <property type="entry name" value="SusD-like_2"/>
    <property type="match status" value="1"/>
</dbReference>
<keyword evidence="2" id="KW-0449">Lipoprotein</keyword>
<reference evidence="2" key="1">
    <citation type="submission" date="2023-05" db="EMBL/GenBank/DDBJ databases">
        <authorList>
            <person name="Zhang X."/>
        </authorList>
    </citation>
    <scope>NUCLEOTIDE SEQUENCE</scope>
    <source>
        <strain evidence="2">YF14B1</strain>
    </source>
</reference>
<feature type="signal peptide" evidence="1">
    <location>
        <begin position="1"/>
        <end position="21"/>
    </location>
</feature>
<comment type="caution">
    <text evidence="2">The sequence shown here is derived from an EMBL/GenBank/DDBJ whole genome shotgun (WGS) entry which is preliminary data.</text>
</comment>